<evidence type="ECO:0000256" key="10">
    <source>
        <dbReference type="ARBA" id="ARBA00022691"/>
    </source>
</evidence>
<evidence type="ECO:0000313" key="20">
    <source>
        <dbReference type="Proteomes" id="UP000230833"/>
    </source>
</evidence>
<keyword evidence="8 15" id="KW-0489">Methyltransferase</keyword>
<evidence type="ECO:0000256" key="2">
    <source>
        <dbReference type="ARBA" id="ARBA00004496"/>
    </source>
</evidence>
<evidence type="ECO:0000256" key="4">
    <source>
        <dbReference type="ARBA" id="ARBA00011738"/>
    </source>
</evidence>
<evidence type="ECO:0000256" key="17">
    <source>
        <dbReference type="RuleBase" id="RU003464"/>
    </source>
</evidence>
<dbReference type="Pfam" id="PF01746">
    <property type="entry name" value="tRNA_m1G_MT"/>
    <property type="match status" value="1"/>
</dbReference>
<evidence type="ECO:0000313" key="19">
    <source>
        <dbReference type="EMBL" id="PIR46879.1"/>
    </source>
</evidence>
<dbReference type="InterPro" id="IPR023148">
    <property type="entry name" value="tRNA_m1G_MeTrfase_C_sf"/>
</dbReference>
<evidence type="ECO:0000256" key="12">
    <source>
        <dbReference type="ARBA" id="ARBA00029736"/>
    </source>
</evidence>
<comment type="subunit">
    <text evidence="4 15 17">Homodimer.</text>
</comment>
<gene>
    <name evidence="15" type="primary">trmD</name>
    <name evidence="19" type="ORF">COV07_01870</name>
</gene>
<dbReference type="Gene3D" id="1.10.1270.20">
    <property type="entry name" value="tRNA(m1g37)methyltransferase, domain 2"/>
    <property type="match status" value="1"/>
</dbReference>
<keyword evidence="11 15" id="KW-0819">tRNA processing</keyword>
<dbReference type="EMBL" id="PCYL01000024">
    <property type="protein sequence ID" value="PIR46879.1"/>
    <property type="molecule type" value="Genomic_DNA"/>
</dbReference>
<protein>
    <recommendedName>
        <fullName evidence="6 15">tRNA (guanine-N(1)-)-methyltransferase</fullName>
        <ecNumber evidence="5 15">2.1.1.228</ecNumber>
    </recommendedName>
    <alternativeName>
        <fullName evidence="12 15">M1G-methyltransferase</fullName>
    </alternativeName>
    <alternativeName>
        <fullName evidence="13 15">tRNA [GM37] methyltransferase</fullName>
    </alternativeName>
</protein>
<dbReference type="AlphaFoldDB" id="A0A2H0RK03"/>
<evidence type="ECO:0000256" key="3">
    <source>
        <dbReference type="ARBA" id="ARBA00007630"/>
    </source>
</evidence>
<comment type="subcellular location">
    <subcellularLocation>
        <location evidence="2 15 17">Cytoplasm</location>
    </subcellularLocation>
</comment>
<comment type="similarity">
    <text evidence="3 15 17">Belongs to the RNA methyltransferase TrmD family.</text>
</comment>
<dbReference type="GO" id="GO:0002939">
    <property type="term" value="P:tRNA N1-guanine methylation"/>
    <property type="evidence" value="ECO:0007669"/>
    <property type="project" value="TreeGrafter"/>
</dbReference>
<name>A0A2H0RK03_9BACT</name>
<evidence type="ECO:0000256" key="5">
    <source>
        <dbReference type="ARBA" id="ARBA00012807"/>
    </source>
</evidence>
<dbReference type="InterPro" id="IPR002649">
    <property type="entry name" value="tRNA_m1G_MeTrfase_TrmD"/>
</dbReference>
<evidence type="ECO:0000256" key="15">
    <source>
        <dbReference type="HAMAP-Rule" id="MF_00605"/>
    </source>
</evidence>
<feature type="binding site" evidence="15 16">
    <location>
        <position position="122"/>
    </location>
    <ligand>
        <name>S-adenosyl-L-methionine</name>
        <dbReference type="ChEBI" id="CHEBI:59789"/>
    </ligand>
</feature>
<organism evidence="19 20">
    <name type="scientific">Candidatus Vogelbacteria bacterium CG10_big_fil_rev_8_21_14_0_10_45_14</name>
    <dbReference type="NCBI Taxonomy" id="1975042"/>
    <lineage>
        <taxon>Bacteria</taxon>
        <taxon>Candidatus Vogeliibacteriota</taxon>
    </lineage>
</organism>
<dbReference type="GO" id="GO:0052906">
    <property type="term" value="F:tRNA (guanine(37)-N1)-methyltransferase activity"/>
    <property type="evidence" value="ECO:0007669"/>
    <property type="project" value="UniProtKB-UniRule"/>
</dbReference>
<evidence type="ECO:0000256" key="7">
    <source>
        <dbReference type="ARBA" id="ARBA00022490"/>
    </source>
</evidence>
<dbReference type="Gene3D" id="3.40.1280.10">
    <property type="match status" value="1"/>
</dbReference>
<sequence>MITFHVVTIFPKMFDSLMGDSIIKRALSGGMIRVLFYDPRMYTKDKHRKVDERPYGGGPGMVFCAEPILLAVEDIKSKIAKSRGMGSAEVKLFITSPRGKRFSNDMAEEIKNEDSDLVIICGRYEGLDARIKKIIGATEISIGPYTLTGGELPAMVMIDAITRRIDGVLGNSDSIEEKRVASRALYTRPEKLKWKGKTYKVPKVLLSGHHKLQEDWRKKNR</sequence>
<keyword evidence="10 15" id="KW-0949">S-adenosyl-L-methionine</keyword>
<keyword evidence="7 15" id="KW-0963">Cytoplasm</keyword>
<dbReference type="InterPro" id="IPR029026">
    <property type="entry name" value="tRNA_m1G_MTases_N"/>
</dbReference>
<dbReference type="SUPFAM" id="SSF75217">
    <property type="entry name" value="alpha/beta knot"/>
    <property type="match status" value="1"/>
</dbReference>
<comment type="catalytic activity">
    <reaction evidence="14 15 17">
        <text>guanosine(37) in tRNA + S-adenosyl-L-methionine = N(1)-methylguanosine(37) in tRNA + S-adenosyl-L-homocysteine + H(+)</text>
        <dbReference type="Rhea" id="RHEA:36899"/>
        <dbReference type="Rhea" id="RHEA-COMP:10145"/>
        <dbReference type="Rhea" id="RHEA-COMP:10147"/>
        <dbReference type="ChEBI" id="CHEBI:15378"/>
        <dbReference type="ChEBI" id="CHEBI:57856"/>
        <dbReference type="ChEBI" id="CHEBI:59789"/>
        <dbReference type="ChEBI" id="CHEBI:73542"/>
        <dbReference type="ChEBI" id="CHEBI:74269"/>
        <dbReference type="EC" id="2.1.1.228"/>
    </reaction>
</comment>
<evidence type="ECO:0000259" key="18">
    <source>
        <dbReference type="Pfam" id="PF01746"/>
    </source>
</evidence>
<accession>A0A2H0RK03</accession>
<dbReference type="Proteomes" id="UP000230833">
    <property type="component" value="Unassembled WGS sequence"/>
</dbReference>
<keyword evidence="9 15" id="KW-0808">Transferase</keyword>
<dbReference type="PANTHER" id="PTHR46417">
    <property type="entry name" value="TRNA (GUANINE-N(1)-)-METHYLTRANSFERASE"/>
    <property type="match status" value="1"/>
</dbReference>
<dbReference type="NCBIfam" id="TIGR00088">
    <property type="entry name" value="trmD"/>
    <property type="match status" value="1"/>
</dbReference>
<comment type="function">
    <text evidence="1 15 17">Specifically methylates guanosine-37 in various tRNAs.</text>
</comment>
<proteinExistence type="inferred from homology"/>
<feature type="domain" description="tRNA methyltransferase TRMD/TRM10-type" evidence="18">
    <location>
        <begin position="3"/>
        <end position="220"/>
    </location>
</feature>
<reference evidence="19 20" key="1">
    <citation type="submission" date="2017-09" db="EMBL/GenBank/DDBJ databases">
        <title>Depth-based differentiation of microbial function through sediment-hosted aquifers and enrichment of novel symbionts in the deep terrestrial subsurface.</title>
        <authorList>
            <person name="Probst A.J."/>
            <person name="Ladd B."/>
            <person name="Jarett J.K."/>
            <person name="Geller-Mcgrath D.E."/>
            <person name="Sieber C.M."/>
            <person name="Emerson J.B."/>
            <person name="Anantharaman K."/>
            <person name="Thomas B.C."/>
            <person name="Malmstrom R."/>
            <person name="Stieglmeier M."/>
            <person name="Klingl A."/>
            <person name="Woyke T."/>
            <person name="Ryan C.M."/>
            <person name="Banfield J.F."/>
        </authorList>
    </citation>
    <scope>NUCLEOTIDE SEQUENCE [LARGE SCALE GENOMIC DNA]</scope>
    <source>
        <strain evidence="19">CG10_big_fil_rev_8_21_14_0_10_45_14</strain>
    </source>
</reference>
<dbReference type="PANTHER" id="PTHR46417:SF1">
    <property type="entry name" value="TRNA (GUANINE-N(1)-)-METHYLTRANSFERASE"/>
    <property type="match status" value="1"/>
</dbReference>
<dbReference type="InterPro" id="IPR029028">
    <property type="entry name" value="Alpha/beta_knot_MTases"/>
</dbReference>
<dbReference type="GO" id="GO:0005829">
    <property type="term" value="C:cytosol"/>
    <property type="evidence" value="ECO:0007669"/>
    <property type="project" value="TreeGrafter"/>
</dbReference>
<evidence type="ECO:0000256" key="9">
    <source>
        <dbReference type="ARBA" id="ARBA00022679"/>
    </source>
</evidence>
<evidence type="ECO:0000256" key="13">
    <source>
        <dbReference type="ARBA" id="ARBA00033392"/>
    </source>
</evidence>
<comment type="caution">
    <text evidence="15">Lacks conserved residue(s) required for the propagation of feature annotation.</text>
</comment>
<comment type="caution">
    <text evidence="19">The sequence shown here is derived from an EMBL/GenBank/DDBJ whole genome shotgun (WGS) entry which is preliminary data.</text>
</comment>
<evidence type="ECO:0000256" key="8">
    <source>
        <dbReference type="ARBA" id="ARBA00022603"/>
    </source>
</evidence>
<dbReference type="InterPro" id="IPR016009">
    <property type="entry name" value="tRNA_MeTrfase_TRMD/TRM10"/>
</dbReference>
<evidence type="ECO:0000256" key="6">
    <source>
        <dbReference type="ARBA" id="ARBA00014679"/>
    </source>
</evidence>
<dbReference type="NCBIfam" id="NF000648">
    <property type="entry name" value="PRK00026.1"/>
    <property type="match status" value="1"/>
</dbReference>
<evidence type="ECO:0000256" key="14">
    <source>
        <dbReference type="ARBA" id="ARBA00047783"/>
    </source>
</evidence>
<evidence type="ECO:0000256" key="11">
    <source>
        <dbReference type="ARBA" id="ARBA00022694"/>
    </source>
</evidence>
<evidence type="ECO:0000256" key="1">
    <source>
        <dbReference type="ARBA" id="ARBA00002634"/>
    </source>
</evidence>
<dbReference type="EC" id="2.1.1.228" evidence="5 15"/>
<dbReference type="HAMAP" id="MF_00605">
    <property type="entry name" value="TrmD"/>
    <property type="match status" value="1"/>
</dbReference>
<evidence type="ECO:0000256" key="16">
    <source>
        <dbReference type="PIRSR" id="PIRSR000386-1"/>
    </source>
</evidence>
<dbReference type="PIRSF" id="PIRSF000386">
    <property type="entry name" value="tRNA_mtase"/>
    <property type="match status" value="1"/>
</dbReference>